<name>A0A8J3F7E1_9ACTN</name>
<dbReference type="Proteomes" id="UP000649739">
    <property type="component" value="Unassembled WGS sequence"/>
</dbReference>
<dbReference type="Gene3D" id="3.30.200.20">
    <property type="entry name" value="Phosphorylase Kinase, domain 1"/>
    <property type="match status" value="1"/>
</dbReference>
<evidence type="ECO:0000313" key="7">
    <source>
        <dbReference type="EMBL" id="GGJ87983.1"/>
    </source>
</evidence>
<dbReference type="PANTHER" id="PTHR45832:SF22">
    <property type="entry name" value="SERINE_THREONINE-PROTEIN KINASE SAMKA-RELATED"/>
    <property type="match status" value="1"/>
</dbReference>
<evidence type="ECO:0000259" key="6">
    <source>
        <dbReference type="PROSITE" id="PS50011"/>
    </source>
</evidence>
<feature type="domain" description="Protein kinase" evidence="6">
    <location>
        <begin position="33"/>
        <end position="295"/>
    </location>
</feature>
<feature type="region of interest" description="Disordered" evidence="4">
    <location>
        <begin position="325"/>
        <end position="348"/>
    </location>
</feature>
<proteinExistence type="inferred from homology"/>
<reference evidence="7" key="1">
    <citation type="journal article" date="2014" name="Int. J. Syst. Evol. Microbiol.">
        <title>Complete genome sequence of Corynebacterium casei LMG S-19264T (=DSM 44701T), isolated from a smear-ripened cheese.</title>
        <authorList>
            <consortium name="US DOE Joint Genome Institute (JGI-PGF)"/>
            <person name="Walter F."/>
            <person name="Albersmeier A."/>
            <person name="Kalinowski J."/>
            <person name="Ruckert C."/>
        </authorList>
    </citation>
    <scope>NUCLEOTIDE SEQUENCE</scope>
    <source>
        <strain evidence="7">JCM 3090</strain>
    </source>
</reference>
<dbReference type="SMART" id="SM00220">
    <property type="entry name" value="S_TKc"/>
    <property type="match status" value="1"/>
</dbReference>
<comment type="similarity">
    <text evidence="1">Belongs to the protein kinase superfamily. STE Ser/Thr protein kinase family. STE20 subfamily.</text>
</comment>
<feature type="transmembrane region" description="Helical" evidence="5">
    <location>
        <begin position="297"/>
        <end position="319"/>
    </location>
</feature>
<dbReference type="GO" id="GO:0004672">
    <property type="term" value="F:protein kinase activity"/>
    <property type="evidence" value="ECO:0007669"/>
    <property type="project" value="InterPro"/>
</dbReference>
<dbReference type="Gene3D" id="1.10.510.10">
    <property type="entry name" value="Transferase(Phosphotransferase) domain 1"/>
    <property type="match status" value="1"/>
</dbReference>
<dbReference type="RefSeq" id="WP_189169529.1">
    <property type="nucleotide sequence ID" value="NZ_BMQB01000003.1"/>
</dbReference>
<accession>A0A8J3F7E1</accession>
<keyword evidence="8" id="KW-1185">Reference proteome</keyword>
<dbReference type="SUPFAM" id="SSF56112">
    <property type="entry name" value="Protein kinase-like (PK-like)"/>
    <property type="match status" value="1"/>
</dbReference>
<organism evidence="7 8">
    <name type="scientific">Pilimelia anulata</name>
    <dbReference type="NCBI Taxonomy" id="53371"/>
    <lineage>
        <taxon>Bacteria</taxon>
        <taxon>Bacillati</taxon>
        <taxon>Actinomycetota</taxon>
        <taxon>Actinomycetes</taxon>
        <taxon>Micromonosporales</taxon>
        <taxon>Micromonosporaceae</taxon>
        <taxon>Pilimelia</taxon>
    </lineage>
</organism>
<dbReference type="CDD" id="cd13973">
    <property type="entry name" value="PK_MviN-like"/>
    <property type="match status" value="1"/>
</dbReference>
<dbReference type="InterPro" id="IPR051931">
    <property type="entry name" value="PAK3-like"/>
</dbReference>
<evidence type="ECO:0000256" key="4">
    <source>
        <dbReference type="SAM" id="MobiDB-lite"/>
    </source>
</evidence>
<reference evidence="7" key="2">
    <citation type="submission" date="2020-09" db="EMBL/GenBank/DDBJ databases">
        <authorList>
            <person name="Sun Q."/>
            <person name="Ohkuma M."/>
        </authorList>
    </citation>
    <scope>NUCLEOTIDE SEQUENCE</scope>
    <source>
        <strain evidence="7">JCM 3090</strain>
    </source>
</reference>
<dbReference type="PANTHER" id="PTHR45832">
    <property type="entry name" value="SERINE/THREONINE-PROTEIN KINASE SAMKA-RELATED-RELATED"/>
    <property type="match status" value="1"/>
</dbReference>
<keyword evidence="2" id="KW-0547">Nucleotide-binding</keyword>
<dbReference type="PROSITE" id="PS50011">
    <property type="entry name" value="PROTEIN_KINASE_DOM"/>
    <property type="match status" value="1"/>
</dbReference>
<keyword evidence="3" id="KW-0067">ATP-binding</keyword>
<evidence type="ECO:0000256" key="5">
    <source>
        <dbReference type="SAM" id="Phobius"/>
    </source>
</evidence>
<protein>
    <recommendedName>
        <fullName evidence="6">Protein kinase domain-containing protein</fullName>
    </recommendedName>
</protein>
<dbReference type="EMBL" id="BMQB01000003">
    <property type="protein sequence ID" value="GGJ87983.1"/>
    <property type="molecule type" value="Genomic_DNA"/>
</dbReference>
<evidence type="ECO:0000256" key="1">
    <source>
        <dbReference type="ARBA" id="ARBA00008874"/>
    </source>
</evidence>
<sequence length="503" mass="52288">MTQVEQGRDATEALPDAPTHGAPTVGDLLADRYELVAHISEDAVGRQVWRGVDVILRRPVAVVLRYPGGERAAEMLRAAVAASRVVHPNLVGVYDAVDEADRAFVVREWVEGASLREIVAAEGPLDPGRATTIAHAVAAAIAAVHATGMVHGNIHPGTVLVAQDGRVVLADARTDRDTTVATDVRCVGGTLYFALTGHWPGTELTPAPGVPDAIRDAAGNAIAPRQMRAGVPDHLDAFTMALLDQRDPAPPSDLVSADLSRFDTDPADALLDEPSPVRFGADSTVALRRGRTPYGKILAGVLALVVLAVAGTFVGLRLLGGSADPGATTPTPGAQPSPQRSGAALDPKPIPLSGAQVRIVDPGGDRTELDDAGAIVDGDADTEWETQRYTSPLTAVKPGMGILLDLGGPRRVSSIRADFSAGGAAVSLRHGTADPGASAGGDRAVLSSYRNLTRAVTASGTWAYGDFDPNATYRYLMLWITALPSDGTGGYKLGVREIVVEGP</sequence>
<dbReference type="Pfam" id="PF00069">
    <property type="entry name" value="Pkinase"/>
    <property type="match status" value="1"/>
</dbReference>
<feature type="region of interest" description="Disordered" evidence="4">
    <location>
        <begin position="1"/>
        <end position="21"/>
    </location>
</feature>
<dbReference type="InterPro" id="IPR000719">
    <property type="entry name" value="Prot_kinase_dom"/>
</dbReference>
<evidence type="ECO:0000256" key="2">
    <source>
        <dbReference type="ARBA" id="ARBA00022741"/>
    </source>
</evidence>
<evidence type="ECO:0000256" key="3">
    <source>
        <dbReference type="ARBA" id="ARBA00022840"/>
    </source>
</evidence>
<feature type="compositionally biased region" description="Basic and acidic residues" evidence="4">
    <location>
        <begin position="1"/>
        <end position="11"/>
    </location>
</feature>
<dbReference type="GO" id="GO:0005524">
    <property type="term" value="F:ATP binding"/>
    <property type="evidence" value="ECO:0007669"/>
    <property type="project" value="UniProtKB-KW"/>
</dbReference>
<keyword evidence="5" id="KW-0472">Membrane</keyword>
<evidence type="ECO:0000313" key="8">
    <source>
        <dbReference type="Proteomes" id="UP000649739"/>
    </source>
</evidence>
<comment type="caution">
    <text evidence="7">The sequence shown here is derived from an EMBL/GenBank/DDBJ whole genome shotgun (WGS) entry which is preliminary data.</text>
</comment>
<dbReference type="Gene3D" id="2.60.120.260">
    <property type="entry name" value="Galactose-binding domain-like"/>
    <property type="match status" value="1"/>
</dbReference>
<keyword evidence="5" id="KW-0812">Transmembrane</keyword>
<keyword evidence="5" id="KW-1133">Transmembrane helix</keyword>
<dbReference type="InterPro" id="IPR011009">
    <property type="entry name" value="Kinase-like_dom_sf"/>
</dbReference>
<feature type="compositionally biased region" description="Low complexity" evidence="4">
    <location>
        <begin position="325"/>
        <end position="339"/>
    </location>
</feature>
<dbReference type="AlphaFoldDB" id="A0A8J3F7E1"/>
<gene>
    <name evidence="7" type="ORF">GCM10010123_17010</name>
</gene>